<name>A0A926NN70_9BACI</name>
<sequence>MARSIKFFSLLIPLFILSACSPTQLFANDHSLKGLKDRQILFYSDVQNMDKEAVYYDALLELKKEYPSEVKNMKVYQTQQEGPFDIDTYPSLIIVENNEIVIHIKGNVMDKEEITDPVLKVLSQ</sequence>
<keyword evidence="3" id="KW-1185">Reference proteome</keyword>
<dbReference type="PROSITE" id="PS51257">
    <property type="entry name" value="PROKAR_LIPOPROTEIN"/>
    <property type="match status" value="1"/>
</dbReference>
<gene>
    <name evidence="2" type="ORF">IC621_11725</name>
</gene>
<evidence type="ECO:0000256" key="1">
    <source>
        <dbReference type="SAM" id="SignalP"/>
    </source>
</evidence>
<evidence type="ECO:0000313" key="3">
    <source>
        <dbReference type="Proteomes" id="UP000626844"/>
    </source>
</evidence>
<dbReference type="AlphaFoldDB" id="A0A926NN70"/>
<dbReference type="SUPFAM" id="SSF52833">
    <property type="entry name" value="Thioredoxin-like"/>
    <property type="match status" value="1"/>
</dbReference>
<feature type="chain" id="PRO_5037183227" description="Small peptidoglycan-associated lipoprotein" evidence="1">
    <location>
        <begin position="28"/>
        <end position="124"/>
    </location>
</feature>
<proteinExistence type="predicted"/>
<evidence type="ECO:0008006" key="4">
    <source>
        <dbReference type="Google" id="ProtNLM"/>
    </source>
</evidence>
<feature type="signal peptide" evidence="1">
    <location>
        <begin position="1"/>
        <end position="27"/>
    </location>
</feature>
<dbReference type="RefSeq" id="WP_191158500.1">
    <property type="nucleotide sequence ID" value="NZ_JACXAI010000014.1"/>
</dbReference>
<comment type="caution">
    <text evidence="2">The sequence shown here is derived from an EMBL/GenBank/DDBJ whole genome shotgun (WGS) entry which is preliminary data.</text>
</comment>
<evidence type="ECO:0000313" key="2">
    <source>
        <dbReference type="EMBL" id="MBD1380901.1"/>
    </source>
</evidence>
<reference evidence="2" key="1">
    <citation type="submission" date="2020-09" db="EMBL/GenBank/DDBJ databases">
        <title>A novel bacterium of genus Bacillus, isolated from South China Sea.</title>
        <authorList>
            <person name="Huang H."/>
            <person name="Mo K."/>
            <person name="Hu Y."/>
        </authorList>
    </citation>
    <scope>NUCLEOTIDE SEQUENCE</scope>
    <source>
        <strain evidence="2">IB182487</strain>
    </source>
</reference>
<dbReference type="Proteomes" id="UP000626844">
    <property type="component" value="Unassembled WGS sequence"/>
</dbReference>
<dbReference type="InterPro" id="IPR036249">
    <property type="entry name" value="Thioredoxin-like_sf"/>
</dbReference>
<organism evidence="2 3">
    <name type="scientific">Metabacillus arenae</name>
    <dbReference type="NCBI Taxonomy" id="2771434"/>
    <lineage>
        <taxon>Bacteria</taxon>
        <taxon>Bacillati</taxon>
        <taxon>Bacillota</taxon>
        <taxon>Bacilli</taxon>
        <taxon>Bacillales</taxon>
        <taxon>Bacillaceae</taxon>
        <taxon>Metabacillus</taxon>
    </lineage>
</organism>
<dbReference type="EMBL" id="JACXAI010000014">
    <property type="protein sequence ID" value="MBD1380901.1"/>
    <property type="molecule type" value="Genomic_DNA"/>
</dbReference>
<keyword evidence="1" id="KW-0732">Signal</keyword>
<accession>A0A926NN70</accession>
<protein>
    <recommendedName>
        <fullName evidence="4">Small peptidoglycan-associated lipoprotein</fullName>
    </recommendedName>
</protein>